<dbReference type="Proteomes" id="UP000075260">
    <property type="component" value="Unassembled WGS sequence"/>
</dbReference>
<accession>A0A150QM70</accession>
<dbReference type="InterPro" id="IPR029062">
    <property type="entry name" value="Class_I_gatase-like"/>
</dbReference>
<feature type="compositionally biased region" description="Low complexity" evidence="2">
    <location>
        <begin position="173"/>
        <end position="193"/>
    </location>
</feature>
<dbReference type="CDD" id="cd03134">
    <property type="entry name" value="GATase1_PfpI_like"/>
    <property type="match status" value="1"/>
</dbReference>
<feature type="region of interest" description="Disordered" evidence="2">
    <location>
        <begin position="172"/>
        <end position="193"/>
    </location>
</feature>
<evidence type="ECO:0000256" key="1">
    <source>
        <dbReference type="ARBA" id="ARBA00008542"/>
    </source>
</evidence>
<dbReference type="RefSeq" id="WP_061608879.1">
    <property type="nucleotide sequence ID" value="NZ_JEMA01000531.1"/>
</dbReference>
<dbReference type="AlphaFoldDB" id="A0A150QM70"/>
<evidence type="ECO:0000313" key="4">
    <source>
        <dbReference type="EMBL" id="KYF68796.1"/>
    </source>
</evidence>
<proteinExistence type="inferred from homology"/>
<organism evidence="4 5">
    <name type="scientific">Sorangium cellulosum</name>
    <name type="common">Polyangium cellulosum</name>
    <dbReference type="NCBI Taxonomy" id="56"/>
    <lineage>
        <taxon>Bacteria</taxon>
        <taxon>Pseudomonadati</taxon>
        <taxon>Myxococcota</taxon>
        <taxon>Polyangia</taxon>
        <taxon>Polyangiales</taxon>
        <taxon>Polyangiaceae</taxon>
        <taxon>Sorangium</taxon>
    </lineage>
</organism>
<dbReference type="InterPro" id="IPR002818">
    <property type="entry name" value="DJ-1/PfpI"/>
</dbReference>
<evidence type="ECO:0000313" key="5">
    <source>
        <dbReference type="Proteomes" id="UP000075260"/>
    </source>
</evidence>
<reference evidence="4 5" key="1">
    <citation type="submission" date="2014-02" db="EMBL/GenBank/DDBJ databases">
        <title>The small core and large imbalanced accessory genome model reveals a collaborative survival strategy of Sorangium cellulosum strains in nature.</title>
        <authorList>
            <person name="Han K."/>
            <person name="Peng R."/>
            <person name="Blom J."/>
            <person name="Li Y.-Z."/>
        </authorList>
    </citation>
    <scope>NUCLEOTIDE SEQUENCE [LARGE SCALE GENOMIC DNA]</scope>
    <source>
        <strain evidence="4 5">So0008-312</strain>
    </source>
</reference>
<gene>
    <name evidence="4" type="ORF">BE15_43990</name>
</gene>
<dbReference type="Gene3D" id="3.40.50.880">
    <property type="match status" value="1"/>
</dbReference>
<feature type="domain" description="DJ-1/PfpI" evidence="3">
    <location>
        <begin position="3"/>
        <end position="166"/>
    </location>
</feature>
<dbReference type="OrthoDB" id="9792284at2"/>
<dbReference type="NCBIfam" id="TIGR01382">
    <property type="entry name" value="PfpI"/>
    <property type="match status" value="1"/>
</dbReference>
<protein>
    <submittedName>
        <fullName evidence="4">General stress protein</fullName>
    </submittedName>
</protein>
<dbReference type="PANTHER" id="PTHR42733:SF12">
    <property type="entry name" value="PROTEINASE"/>
    <property type="match status" value="1"/>
</dbReference>
<evidence type="ECO:0000259" key="3">
    <source>
        <dbReference type="Pfam" id="PF01965"/>
    </source>
</evidence>
<name>A0A150QM70_SORCE</name>
<dbReference type="PANTHER" id="PTHR42733">
    <property type="entry name" value="DJ-1 PROTEIN"/>
    <property type="match status" value="1"/>
</dbReference>
<evidence type="ECO:0000256" key="2">
    <source>
        <dbReference type="SAM" id="MobiDB-lite"/>
    </source>
</evidence>
<dbReference type="PROSITE" id="PS51276">
    <property type="entry name" value="PEPTIDASE_C56_PFPI"/>
    <property type="match status" value="1"/>
</dbReference>
<comment type="caution">
    <text evidence="4">The sequence shown here is derived from an EMBL/GenBank/DDBJ whole genome shotgun (WGS) entry which is preliminary data.</text>
</comment>
<dbReference type="SUPFAM" id="SSF52317">
    <property type="entry name" value="Class I glutamine amidotransferase-like"/>
    <property type="match status" value="1"/>
</dbReference>
<comment type="similarity">
    <text evidence="1">Belongs to the peptidase C56 family.</text>
</comment>
<dbReference type="InterPro" id="IPR006286">
    <property type="entry name" value="C56_PfpI-like"/>
</dbReference>
<dbReference type="Pfam" id="PF01965">
    <property type="entry name" value="DJ-1_PfpI"/>
    <property type="match status" value="1"/>
</dbReference>
<dbReference type="EMBL" id="JEMA01000531">
    <property type="protein sequence ID" value="KYF68796.1"/>
    <property type="molecule type" value="Genomic_DNA"/>
</dbReference>
<sequence>MARIAFLVDEMFEDSEFQGPYDRVRGAGHEAVIVGLAAGKELVGKKGKVSITTERAAEDMSDDDVDAVVIPGGYSPDHLRTSTAAVGLVRDAFNQGKPVAAICHAGWMLVEADIADGRTLTSWPSIKTDLLNAGARWVDREVVEDGNLITSRKPDDVPAFCDALLRQVERGVPARAEPGMAPEAAAQEPAPGP</sequence>